<feature type="non-terminal residue" evidence="1">
    <location>
        <position position="1"/>
    </location>
</feature>
<gene>
    <name evidence="1" type="ORF">AAA799P11_01040</name>
</gene>
<dbReference type="EMBL" id="JOSZ01000015">
    <property type="protein sequence ID" value="KFM18745.1"/>
    <property type="molecule type" value="Genomic_DNA"/>
</dbReference>
<reference evidence="1 2" key="1">
    <citation type="submission" date="2014-06" db="EMBL/GenBank/DDBJ databases">
        <authorList>
            <person name="Ngugi D.K."/>
            <person name="Blom J."/>
            <person name="Alam I."/>
            <person name="Rashid M."/>
            <person name="Baalawi W."/>
            <person name="Zhang G."/>
            <person name="Hikmawan T."/>
            <person name="Guan Y."/>
            <person name="Antunes A."/>
            <person name="Siam R."/>
            <person name="El-Dorry H."/>
            <person name="Bajic V."/>
            <person name="Stingl U."/>
        </authorList>
    </citation>
    <scope>NUCLEOTIDE SEQUENCE [LARGE SCALE GENOMIC DNA]</scope>
    <source>
        <strain evidence="1">SCGC AAA799-P11</strain>
    </source>
</reference>
<evidence type="ECO:0000313" key="1">
    <source>
        <dbReference type="EMBL" id="KFM18745.1"/>
    </source>
</evidence>
<protein>
    <submittedName>
        <fullName evidence="1">Oxidoreductase FAD-NAD-binding subunit protein</fullName>
    </submittedName>
</protein>
<comment type="caution">
    <text evidence="1">The sequence shown here is derived from an EMBL/GenBank/DDBJ whole genome shotgun (WGS) entry which is preliminary data.</text>
</comment>
<dbReference type="AlphaFoldDB" id="A0A087RZ41"/>
<keyword evidence="2" id="KW-1185">Reference proteome</keyword>
<evidence type="ECO:0000313" key="2">
    <source>
        <dbReference type="Proteomes" id="UP000029387"/>
    </source>
</evidence>
<sequence>SFASSSPSSVLYVRGFVTEHDKREDGSFEVKYESYG</sequence>
<organism evidence="1 2">
    <name type="scientific">Marine Group I thaumarchaeote SCGC AAA799-P11</name>
    <dbReference type="NCBI Taxonomy" id="1502295"/>
    <lineage>
        <taxon>Archaea</taxon>
        <taxon>Nitrososphaerota</taxon>
        <taxon>Marine Group I</taxon>
    </lineage>
</organism>
<accession>A0A087RZ41</accession>
<proteinExistence type="predicted"/>
<name>A0A087RZ41_9ARCH</name>
<dbReference type="Proteomes" id="UP000029387">
    <property type="component" value="Unassembled WGS sequence"/>
</dbReference>